<comment type="cofactor">
    <cofactor evidence="1 4">
        <name>a divalent metal cation</name>
        <dbReference type="ChEBI" id="CHEBI:60240"/>
    </cofactor>
</comment>
<feature type="active site" description="Proton acceptor" evidence="4">
    <location>
        <position position="70"/>
    </location>
</feature>
<dbReference type="NCBIfam" id="TIGR00172">
    <property type="entry name" value="maf"/>
    <property type="match status" value="1"/>
</dbReference>
<dbReference type="CDD" id="cd00555">
    <property type="entry name" value="Maf"/>
    <property type="match status" value="1"/>
</dbReference>
<evidence type="ECO:0000256" key="3">
    <source>
        <dbReference type="ARBA" id="ARBA00023080"/>
    </source>
</evidence>
<organism evidence="5 6">
    <name type="scientific">Rarispira pelagica</name>
    <dbReference type="NCBI Taxonomy" id="3141764"/>
    <lineage>
        <taxon>Bacteria</taxon>
        <taxon>Pseudomonadati</taxon>
        <taxon>Spirochaetota</taxon>
        <taxon>Spirochaetia</taxon>
        <taxon>Winmispirales</taxon>
        <taxon>Winmispiraceae</taxon>
        <taxon>Rarispira</taxon>
    </lineage>
</organism>
<evidence type="ECO:0000256" key="1">
    <source>
        <dbReference type="ARBA" id="ARBA00001968"/>
    </source>
</evidence>
<feature type="site" description="Important for substrate specificity" evidence="4">
    <location>
        <position position="10"/>
    </location>
</feature>
<dbReference type="RefSeq" id="WP_420069626.1">
    <property type="nucleotide sequence ID" value="NZ_JBCHKQ010000002.1"/>
</dbReference>
<accession>A0ABU9UBY9</accession>
<dbReference type="Proteomes" id="UP001466331">
    <property type="component" value="Unassembled WGS sequence"/>
</dbReference>
<sequence>MLLLASNSPRRAELLKKTGIEFYQWAPDYDEFFPNTEDIRDAAIELSKNKLQQVMKYEITKKFALVLTADTIIEINGMVLGKPENKKEAKRFLSLLSGKEHRVITSLCLYNKENSKIISDAETTYVKFSSLSDEEIESYTNTKEWRGAAGAYRIQGMGELFIEWIKGTYSCVMGLPLSCFYGILRKINFPYRKIFRPLDE</sequence>
<dbReference type="InterPro" id="IPR029001">
    <property type="entry name" value="ITPase-like_fam"/>
</dbReference>
<comment type="catalytic activity">
    <reaction evidence="4">
        <text>UTP + H2O = UMP + diphosphate + H(+)</text>
        <dbReference type="Rhea" id="RHEA:29395"/>
        <dbReference type="ChEBI" id="CHEBI:15377"/>
        <dbReference type="ChEBI" id="CHEBI:15378"/>
        <dbReference type="ChEBI" id="CHEBI:33019"/>
        <dbReference type="ChEBI" id="CHEBI:46398"/>
        <dbReference type="ChEBI" id="CHEBI:57865"/>
        <dbReference type="EC" id="3.6.1.9"/>
    </reaction>
</comment>
<dbReference type="EC" id="3.6.1.9" evidence="4"/>
<comment type="function">
    <text evidence="4">Nucleoside triphosphate pyrophosphatase that hydrolyzes dTTP and UTP. May have a dual role in cell division arrest and in preventing the incorporation of modified nucleotides into cellular nucleic acids.</text>
</comment>
<comment type="caution">
    <text evidence="5">The sequence shown here is derived from an EMBL/GenBank/DDBJ whole genome shotgun (WGS) entry which is preliminary data.</text>
</comment>
<proteinExistence type="inferred from homology"/>
<dbReference type="Gene3D" id="3.90.950.10">
    <property type="match status" value="1"/>
</dbReference>
<evidence type="ECO:0000313" key="5">
    <source>
        <dbReference type="EMBL" id="MEM5948180.1"/>
    </source>
</evidence>
<dbReference type="PANTHER" id="PTHR43213:SF5">
    <property type="entry name" value="BIFUNCTIONAL DTTP_UTP PYROPHOSPHATASE_METHYLTRANSFERASE PROTEIN-RELATED"/>
    <property type="match status" value="1"/>
</dbReference>
<dbReference type="PIRSF" id="PIRSF006305">
    <property type="entry name" value="Maf"/>
    <property type="match status" value="1"/>
</dbReference>
<feature type="site" description="Important for substrate specificity" evidence="4">
    <location>
        <position position="155"/>
    </location>
</feature>
<evidence type="ECO:0000256" key="2">
    <source>
        <dbReference type="ARBA" id="ARBA00022801"/>
    </source>
</evidence>
<comment type="caution">
    <text evidence="4">Lacks conserved residue(s) required for the propagation of feature annotation.</text>
</comment>
<dbReference type="EMBL" id="JBCHKQ010000002">
    <property type="protein sequence ID" value="MEM5948180.1"/>
    <property type="molecule type" value="Genomic_DNA"/>
</dbReference>
<evidence type="ECO:0000313" key="6">
    <source>
        <dbReference type="Proteomes" id="UP001466331"/>
    </source>
</evidence>
<keyword evidence="2 4" id="KW-0378">Hydrolase</keyword>
<dbReference type="Pfam" id="PF02545">
    <property type="entry name" value="Maf"/>
    <property type="match status" value="1"/>
</dbReference>
<reference evidence="5 6" key="1">
    <citation type="submission" date="2024-03" db="EMBL/GenBank/DDBJ databases">
        <title>Ignisphaera cupida sp. nov., a hyperthermophilic hydrolytic archaeon from a hot spring of Kamchatka, and proposal of Ignisphaeraceae fam. nov.</title>
        <authorList>
            <person name="Podosokorskaya O.A."/>
            <person name="Elcheninov A.G."/>
            <person name="Maltseva A.I."/>
            <person name="Zayulina K.S."/>
            <person name="Novikov A."/>
            <person name="Merkel A.Y."/>
        </authorList>
    </citation>
    <scope>NUCLEOTIDE SEQUENCE [LARGE SCALE GENOMIC DNA]</scope>
    <source>
        <strain evidence="5 6">38H-sp</strain>
    </source>
</reference>
<dbReference type="PANTHER" id="PTHR43213">
    <property type="entry name" value="BIFUNCTIONAL DTTP/UTP PYROPHOSPHATASE/METHYLTRANSFERASE PROTEIN-RELATED"/>
    <property type="match status" value="1"/>
</dbReference>
<gene>
    <name evidence="5" type="ORF">WKV44_06465</name>
</gene>
<keyword evidence="3 4" id="KW-0546">Nucleotide metabolism</keyword>
<keyword evidence="4" id="KW-0963">Cytoplasm</keyword>
<protein>
    <recommendedName>
        <fullName evidence="4">dTTP/UTP pyrophosphatase</fullName>
        <shortName evidence="4">dTTPase/UTPase</shortName>
        <ecNumber evidence="4">3.6.1.9</ecNumber>
    </recommendedName>
    <alternativeName>
        <fullName evidence="4">Nucleoside triphosphate pyrophosphatase</fullName>
    </alternativeName>
    <alternativeName>
        <fullName evidence="4">Nucleotide pyrophosphatase</fullName>
        <shortName evidence="4">Nucleotide PPase</shortName>
    </alternativeName>
</protein>
<comment type="catalytic activity">
    <reaction evidence="4">
        <text>dTTP + H2O = dTMP + diphosphate + H(+)</text>
        <dbReference type="Rhea" id="RHEA:28534"/>
        <dbReference type="ChEBI" id="CHEBI:15377"/>
        <dbReference type="ChEBI" id="CHEBI:15378"/>
        <dbReference type="ChEBI" id="CHEBI:33019"/>
        <dbReference type="ChEBI" id="CHEBI:37568"/>
        <dbReference type="ChEBI" id="CHEBI:63528"/>
        <dbReference type="EC" id="3.6.1.9"/>
    </reaction>
</comment>
<evidence type="ECO:0000256" key="4">
    <source>
        <dbReference type="HAMAP-Rule" id="MF_00528"/>
    </source>
</evidence>
<keyword evidence="6" id="KW-1185">Reference proteome</keyword>
<comment type="similarity">
    <text evidence="4">Belongs to the Maf family. YhdE subfamily.</text>
</comment>
<feature type="site" description="Important for substrate specificity" evidence="4">
    <location>
        <position position="71"/>
    </location>
</feature>
<dbReference type="InterPro" id="IPR003697">
    <property type="entry name" value="Maf-like"/>
</dbReference>
<dbReference type="SUPFAM" id="SSF52972">
    <property type="entry name" value="ITPase-like"/>
    <property type="match status" value="1"/>
</dbReference>
<dbReference type="HAMAP" id="MF_00528">
    <property type="entry name" value="Maf"/>
    <property type="match status" value="1"/>
</dbReference>
<name>A0ABU9UBY9_9SPIR</name>
<comment type="subcellular location">
    <subcellularLocation>
        <location evidence="4">Cytoplasm</location>
    </subcellularLocation>
</comment>